<dbReference type="AlphaFoldDB" id="A0A9P9EFJ7"/>
<dbReference type="InterPro" id="IPR009057">
    <property type="entry name" value="Homeodomain-like_sf"/>
</dbReference>
<organism evidence="3 4">
    <name type="scientific">Dactylonectria macrodidyma</name>
    <dbReference type="NCBI Taxonomy" id="307937"/>
    <lineage>
        <taxon>Eukaryota</taxon>
        <taxon>Fungi</taxon>
        <taxon>Dikarya</taxon>
        <taxon>Ascomycota</taxon>
        <taxon>Pezizomycotina</taxon>
        <taxon>Sordariomycetes</taxon>
        <taxon>Hypocreomycetidae</taxon>
        <taxon>Hypocreales</taxon>
        <taxon>Nectriaceae</taxon>
        <taxon>Dactylonectria</taxon>
    </lineage>
</organism>
<feature type="compositionally biased region" description="Acidic residues" evidence="1">
    <location>
        <begin position="199"/>
        <end position="211"/>
    </location>
</feature>
<feature type="compositionally biased region" description="Pro residues" evidence="1">
    <location>
        <begin position="73"/>
        <end position="84"/>
    </location>
</feature>
<dbReference type="InterPro" id="IPR001005">
    <property type="entry name" value="SANT/Myb"/>
</dbReference>
<gene>
    <name evidence="3" type="ORF">EDB81DRAFT_82982</name>
</gene>
<reference evidence="3" key="1">
    <citation type="journal article" date="2021" name="Nat. Commun.">
        <title>Genetic determinants of endophytism in the Arabidopsis root mycobiome.</title>
        <authorList>
            <person name="Mesny F."/>
            <person name="Miyauchi S."/>
            <person name="Thiergart T."/>
            <person name="Pickel B."/>
            <person name="Atanasova L."/>
            <person name="Karlsson M."/>
            <person name="Huettel B."/>
            <person name="Barry K.W."/>
            <person name="Haridas S."/>
            <person name="Chen C."/>
            <person name="Bauer D."/>
            <person name="Andreopoulos W."/>
            <person name="Pangilinan J."/>
            <person name="LaButti K."/>
            <person name="Riley R."/>
            <person name="Lipzen A."/>
            <person name="Clum A."/>
            <person name="Drula E."/>
            <person name="Henrissat B."/>
            <person name="Kohler A."/>
            <person name="Grigoriev I.V."/>
            <person name="Martin F.M."/>
            <person name="Hacquard S."/>
        </authorList>
    </citation>
    <scope>NUCLEOTIDE SEQUENCE</scope>
    <source>
        <strain evidence="3">MPI-CAGE-AT-0147</strain>
    </source>
</reference>
<feature type="region of interest" description="Disordered" evidence="1">
    <location>
        <begin position="71"/>
        <end position="170"/>
    </location>
</feature>
<evidence type="ECO:0000313" key="3">
    <source>
        <dbReference type="EMBL" id="KAH7136538.1"/>
    </source>
</evidence>
<dbReference type="Proteomes" id="UP000738349">
    <property type="component" value="Unassembled WGS sequence"/>
</dbReference>
<dbReference type="SUPFAM" id="SSF46689">
    <property type="entry name" value="Homeodomain-like"/>
    <property type="match status" value="1"/>
</dbReference>
<evidence type="ECO:0000259" key="2">
    <source>
        <dbReference type="PROSITE" id="PS50090"/>
    </source>
</evidence>
<comment type="caution">
    <text evidence="3">The sequence shown here is derived from an EMBL/GenBank/DDBJ whole genome shotgun (WGS) entry which is preliminary data.</text>
</comment>
<dbReference type="Gene3D" id="1.10.10.60">
    <property type="entry name" value="Homeodomain-like"/>
    <property type="match status" value="1"/>
</dbReference>
<dbReference type="PROSITE" id="PS50090">
    <property type="entry name" value="MYB_LIKE"/>
    <property type="match status" value="1"/>
</dbReference>
<accession>A0A9P9EFJ7</accession>
<feature type="compositionally biased region" description="Low complexity" evidence="1">
    <location>
        <begin position="11"/>
        <end position="35"/>
    </location>
</feature>
<feature type="region of interest" description="Disordered" evidence="1">
    <location>
        <begin position="189"/>
        <end position="211"/>
    </location>
</feature>
<feature type="compositionally biased region" description="Basic and acidic residues" evidence="1">
    <location>
        <begin position="143"/>
        <end position="153"/>
    </location>
</feature>
<feature type="compositionally biased region" description="Basic residues" evidence="1">
    <location>
        <begin position="103"/>
        <end position="121"/>
    </location>
</feature>
<feature type="compositionally biased region" description="Basic and acidic residues" evidence="1">
    <location>
        <begin position="92"/>
        <end position="102"/>
    </location>
</feature>
<name>A0A9P9EFJ7_9HYPO</name>
<dbReference type="Pfam" id="PF13921">
    <property type="entry name" value="Myb_DNA-bind_6"/>
    <property type="match status" value="1"/>
</dbReference>
<evidence type="ECO:0000256" key="1">
    <source>
        <dbReference type="SAM" id="MobiDB-lite"/>
    </source>
</evidence>
<dbReference type="OrthoDB" id="5334491at2759"/>
<proteinExistence type="predicted"/>
<feature type="region of interest" description="Disordered" evidence="1">
    <location>
        <begin position="1"/>
        <end position="35"/>
    </location>
</feature>
<dbReference type="EMBL" id="JAGMUV010000013">
    <property type="protein sequence ID" value="KAH7136538.1"/>
    <property type="molecule type" value="Genomic_DNA"/>
</dbReference>
<feature type="domain" description="Myb-like" evidence="2">
    <location>
        <begin position="203"/>
        <end position="256"/>
    </location>
</feature>
<sequence>MLLPSALSCDSSQPSQPRLQPSLFSPPASPPAVSSQNTLANIMSTCRNLQSLLASPVPIVPEARPMNAFAQLPTPPLAHAPPPLKLRLRSRGQPDLRDDPLAPRRRITKRAPPRGANKRRRATEDDMGRCSSDSDMQDSDLETDSRELRHSTEDEPVAPTTPKRARIAPEHLPLGLERSDFHDIHRQSDVVDNSNTQGEDGDGEDGDGDEWTAEDDRILVELVLEKLKLSKSEWQDCARSLGRDRHTVNRRWKSLILGGDVGMKPRASRRARLHSTWR</sequence>
<protein>
    <recommendedName>
        <fullName evidence="2">Myb-like domain-containing protein</fullName>
    </recommendedName>
</protein>
<evidence type="ECO:0000313" key="4">
    <source>
        <dbReference type="Proteomes" id="UP000738349"/>
    </source>
</evidence>
<keyword evidence="4" id="KW-1185">Reference proteome</keyword>